<gene>
    <name evidence="2" type="ORF">SAMN04488028_101392</name>
</gene>
<evidence type="ECO:0000313" key="2">
    <source>
        <dbReference type="EMBL" id="SHJ52263.1"/>
    </source>
</evidence>
<dbReference type="InterPro" id="IPR025388">
    <property type="entry name" value="Alginate_export_dom"/>
</dbReference>
<protein>
    <submittedName>
        <fullName evidence="2">Alginate export</fullName>
    </submittedName>
</protein>
<dbReference type="Pfam" id="PF13372">
    <property type="entry name" value="Alginate_exp"/>
    <property type="match status" value="1"/>
</dbReference>
<reference evidence="3" key="1">
    <citation type="submission" date="2016-11" db="EMBL/GenBank/DDBJ databases">
        <authorList>
            <person name="Varghese N."/>
            <person name="Submissions S."/>
        </authorList>
    </citation>
    <scope>NUCLEOTIDE SEQUENCE [LARGE SCALE GENOMIC DNA]</scope>
    <source>
        <strain evidence="3">DSM 26134</strain>
    </source>
</reference>
<name>A0A1M6K035_REIAG</name>
<dbReference type="AlphaFoldDB" id="A0A1M6K035"/>
<organism evidence="2 3">
    <name type="scientific">Reichenbachiella agariperforans</name>
    <dbReference type="NCBI Taxonomy" id="156994"/>
    <lineage>
        <taxon>Bacteria</taxon>
        <taxon>Pseudomonadati</taxon>
        <taxon>Bacteroidota</taxon>
        <taxon>Cytophagia</taxon>
        <taxon>Cytophagales</taxon>
        <taxon>Reichenbachiellaceae</taxon>
        <taxon>Reichenbachiella</taxon>
    </lineage>
</organism>
<accession>A0A1M6K035</accession>
<proteinExistence type="predicted"/>
<keyword evidence="3" id="KW-1185">Reference proteome</keyword>
<dbReference type="Proteomes" id="UP000184474">
    <property type="component" value="Unassembled WGS sequence"/>
</dbReference>
<dbReference type="EMBL" id="FRAA01000001">
    <property type="protein sequence ID" value="SHJ52263.1"/>
    <property type="molecule type" value="Genomic_DNA"/>
</dbReference>
<evidence type="ECO:0000313" key="3">
    <source>
        <dbReference type="Proteomes" id="UP000184474"/>
    </source>
</evidence>
<dbReference type="SUPFAM" id="SSF56935">
    <property type="entry name" value="Porins"/>
    <property type="match status" value="1"/>
</dbReference>
<dbReference type="STRING" id="156994.SAMN04488028_101392"/>
<feature type="domain" description="Alginate export" evidence="1">
    <location>
        <begin position="67"/>
        <end position="418"/>
    </location>
</feature>
<evidence type="ECO:0000259" key="1">
    <source>
        <dbReference type="Pfam" id="PF13372"/>
    </source>
</evidence>
<sequence>MITASTCINFGTSKTNRQMSTTQKLIFLISLSLFGSHFTSAQDQNFTLQAEYRLNPLYSHGYRIPMTEGRTAEGYIGQRTRVIMNYEKAGDMSSQIILQDLRAWGTYKNNGQAGNLSIFRAWFEKQIVPNLSVKLGRQGFIYGDQYILGGLNWGGNMAHDAALVKYEKKGFKAHLALAYNSTGFTLEHVRYTYQNHKNMQFLWLQKNTDKLSAAFVFLNRGLEEPDGSLEIRYDQTTGVNVGYQITEKLNLKGIYYHQFGQDTLGSSKKVNAFFYSAQAKFKPNKNIQFTLGTDVVSGTSTADAANPNYGERNDFDILFGLRHGHFGYLDYFYTKLWPVSGLEDYYLKSNFKTGQRSSLDVDVHGFFSQAKISNETNTGTLDDYYGTELDLRWHYKQSDNTKVSLGFSHMWVTDTYLSYYDTDSEDGSSTIYAVITVKPTFLNKSF</sequence>